<dbReference type="InterPro" id="IPR037171">
    <property type="entry name" value="NagB/RpiA_transferase-like"/>
</dbReference>
<gene>
    <name evidence="2" type="ORF">METZ01_LOCUS83099</name>
</gene>
<dbReference type="Gene3D" id="3.30.750.70">
    <property type="entry name" value="4-hydroxybutyrate coenzyme like domains"/>
    <property type="match status" value="1"/>
</dbReference>
<dbReference type="InterPro" id="IPR046433">
    <property type="entry name" value="ActCoA_hydro"/>
</dbReference>
<dbReference type="InterPro" id="IPR038460">
    <property type="entry name" value="AcetylCoA_hyd_C_sf"/>
</dbReference>
<dbReference type="EMBL" id="UINC01006893">
    <property type="protein sequence ID" value="SVA30245.1"/>
    <property type="molecule type" value="Genomic_DNA"/>
</dbReference>
<dbReference type="GO" id="GO:0008775">
    <property type="term" value="F:acetate CoA-transferase activity"/>
    <property type="evidence" value="ECO:0007669"/>
    <property type="project" value="InterPro"/>
</dbReference>
<dbReference type="Pfam" id="PF13336">
    <property type="entry name" value="AcetylCoA_hyd_C"/>
    <property type="match status" value="1"/>
</dbReference>
<dbReference type="SUPFAM" id="SSF100950">
    <property type="entry name" value="NagB/RpiA/CoA transferase-like"/>
    <property type="match status" value="2"/>
</dbReference>
<dbReference type="AlphaFoldDB" id="A0A381UQ10"/>
<feature type="domain" description="Acetyl-CoA hydrolase/transferase C-terminal" evidence="1">
    <location>
        <begin position="261"/>
        <end position="409"/>
    </location>
</feature>
<dbReference type="PANTHER" id="PTHR21432">
    <property type="entry name" value="ACETYL-COA HYDROLASE-RELATED"/>
    <property type="match status" value="1"/>
</dbReference>
<protein>
    <recommendedName>
        <fullName evidence="1">Acetyl-CoA hydrolase/transferase C-terminal domain-containing protein</fullName>
    </recommendedName>
</protein>
<evidence type="ECO:0000313" key="2">
    <source>
        <dbReference type="EMBL" id="SVA30245.1"/>
    </source>
</evidence>
<reference evidence="2" key="1">
    <citation type="submission" date="2018-05" db="EMBL/GenBank/DDBJ databases">
        <authorList>
            <person name="Lanie J.A."/>
            <person name="Ng W.-L."/>
            <person name="Kazmierczak K.M."/>
            <person name="Andrzejewski T.M."/>
            <person name="Davidsen T.M."/>
            <person name="Wayne K.J."/>
            <person name="Tettelin H."/>
            <person name="Glass J.I."/>
            <person name="Rusch D."/>
            <person name="Podicherti R."/>
            <person name="Tsui H.-C.T."/>
            <person name="Winkler M.E."/>
        </authorList>
    </citation>
    <scope>NUCLEOTIDE SEQUENCE</scope>
</reference>
<dbReference type="GO" id="GO:0006083">
    <property type="term" value="P:acetate metabolic process"/>
    <property type="evidence" value="ECO:0007669"/>
    <property type="project" value="InterPro"/>
</dbReference>
<dbReference type="Gene3D" id="3.40.1080.10">
    <property type="entry name" value="Glutaconate Coenzyme A-transferase"/>
    <property type="match status" value="1"/>
</dbReference>
<name>A0A381UQ10_9ZZZZ</name>
<proteinExistence type="predicted"/>
<dbReference type="PANTHER" id="PTHR21432:SF20">
    <property type="entry name" value="ACETYL-COA HYDROLASE"/>
    <property type="match status" value="1"/>
</dbReference>
<dbReference type="InterPro" id="IPR026888">
    <property type="entry name" value="AcetylCoA_hyd_C"/>
</dbReference>
<sequence>MQTIQAHQLANIIKPQSRVFVAGSSNEPVGLLEGLGDGPEVARDVTFVQFPLPGLNQFDFTALNSSVRVETFFMTPALRKAVDPSRIAFLPMQMRYAYEYLRQTPLDTVLVQVARDREGRLRLGPNADFYDAARESAKVVVAELNAGFVSAAGAPLVTEASIDYVVETDRPLSEISRIKIDPGSERIGALVADLIRDGDCLQTGIGAIPAAILASLFQHNDLGLHGGLIDDGGMALVTNGNLNGAAKLRDRGIHTAGMAVGTHELYEWLADTPSVQLVGANITHEIGILGSIDRFVSINSAVEVDLEGQVNAEVVAGRQISGTGGSVDFMRAAKASRGGRSIIAMTATAKDDAISRIVPKVEMVTALRTDIDIVVTEYGVADLRHATQQKRREALIGIAHPDFRTSLRTASG</sequence>
<dbReference type="Gene3D" id="3.40.1080.20">
    <property type="entry name" value="Acetyl-CoA hydrolase/transferase C-terminal domain"/>
    <property type="match status" value="1"/>
</dbReference>
<accession>A0A381UQ10</accession>
<organism evidence="2">
    <name type="scientific">marine metagenome</name>
    <dbReference type="NCBI Taxonomy" id="408172"/>
    <lineage>
        <taxon>unclassified sequences</taxon>
        <taxon>metagenomes</taxon>
        <taxon>ecological metagenomes</taxon>
    </lineage>
</organism>
<evidence type="ECO:0000259" key="1">
    <source>
        <dbReference type="Pfam" id="PF13336"/>
    </source>
</evidence>